<dbReference type="Pfam" id="PF02626">
    <property type="entry name" value="CT_A_B"/>
    <property type="match status" value="1"/>
</dbReference>
<dbReference type="InterPro" id="IPR052708">
    <property type="entry name" value="PxpC"/>
</dbReference>
<dbReference type="GO" id="GO:0016787">
    <property type="term" value="F:hydrolase activity"/>
    <property type="evidence" value="ECO:0007669"/>
    <property type="project" value="UniProtKB-KW"/>
</dbReference>
<dbReference type="SUPFAM" id="SSF50891">
    <property type="entry name" value="Cyclophilin-like"/>
    <property type="match status" value="1"/>
</dbReference>
<dbReference type="InterPro" id="IPR003778">
    <property type="entry name" value="CT_A_B"/>
</dbReference>
<feature type="region of interest" description="Disordered" evidence="4">
    <location>
        <begin position="145"/>
        <end position="164"/>
    </location>
</feature>
<comment type="caution">
    <text evidence="6">The sequence shown here is derived from an EMBL/GenBank/DDBJ whole genome shotgun (WGS) entry which is preliminary data.</text>
</comment>
<organism evidence="6 7">
    <name type="scientific">Rudaeicoccus suwonensis</name>
    <dbReference type="NCBI Taxonomy" id="657409"/>
    <lineage>
        <taxon>Bacteria</taxon>
        <taxon>Bacillati</taxon>
        <taxon>Actinomycetota</taxon>
        <taxon>Actinomycetes</taxon>
        <taxon>Micrococcales</taxon>
        <taxon>Dermacoccaceae</taxon>
        <taxon>Rudaeicoccus</taxon>
    </lineage>
</organism>
<evidence type="ECO:0000313" key="6">
    <source>
        <dbReference type="EMBL" id="TWE11253.1"/>
    </source>
</evidence>
<dbReference type="GO" id="GO:0005524">
    <property type="term" value="F:ATP binding"/>
    <property type="evidence" value="ECO:0007669"/>
    <property type="project" value="UniProtKB-KW"/>
</dbReference>
<feature type="compositionally biased region" description="Polar residues" evidence="4">
    <location>
        <begin position="152"/>
        <end position="161"/>
    </location>
</feature>
<evidence type="ECO:0000313" key="7">
    <source>
        <dbReference type="Proteomes" id="UP000318297"/>
    </source>
</evidence>
<keyword evidence="2" id="KW-0378">Hydrolase</keyword>
<dbReference type="PANTHER" id="PTHR43309:SF3">
    <property type="entry name" value="5-OXOPROLINASE SUBUNIT C"/>
    <property type="match status" value="1"/>
</dbReference>
<keyword evidence="3" id="KW-0067">ATP-binding</keyword>
<gene>
    <name evidence="6" type="ORF">BKA23_0015</name>
</gene>
<dbReference type="OrthoDB" id="9768696at2"/>
<dbReference type="EMBL" id="VIVQ01000001">
    <property type="protein sequence ID" value="TWE11253.1"/>
    <property type="molecule type" value="Genomic_DNA"/>
</dbReference>
<dbReference type="AlphaFoldDB" id="A0A561E6L4"/>
<protein>
    <submittedName>
        <fullName evidence="6">Biotin-dependent carboxylase-like uncharacterized protein</fullName>
    </submittedName>
</protein>
<keyword evidence="7" id="KW-1185">Reference proteome</keyword>
<reference evidence="6 7" key="1">
    <citation type="submission" date="2019-06" db="EMBL/GenBank/DDBJ databases">
        <title>Sequencing the genomes of 1000 actinobacteria strains.</title>
        <authorList>
            <person name="Klenk H.-P."/>
        </authorList>
    </citation>
    <scope>NUCLEOTIDE SEQUENCE [LARGE SCALE GENOMIC DNA]</scope>
    <source>
        <strain evidence="6 7">DSM 19560</strain>
    </source>
</reference>
<dbReference type="SMART" id="SM00797">
    <property type="entry name" value="AHS2"/>
    <property type="match status" value="1"/>
</dbReference>
<dbReference type="NCBIfam" id="TIGR00724">
    <property type="entry name" value="urea_amlyse_rel"/>
    <property type="match status" value="1"/>
</dbReference>
<dbReference type="InterPro" id="IPR029000">
    <property type="entry name" value="Cyclophilin-like_dom_sf"/>
</dbReference>
<name>A0A561E6L4_9MICO</name>
<evidence type="ECO:0000256" key="2">
    <source>
        <dbReference type="ARBA" id="ARBA00022801"/>
    </source>
</evidence>
<dbReference type="Gene3D" id="2.40.100.10">
    <property type="entry name" value="Cyclophilin-like"/>
    <property type="match status" value="1"/>
</dbReference>
<keyword evidence="1" id="KW-0547">Nucleotide-binding</keyword>
<accession>A0A561E6L4</accession>
<sequence length="282" mass="29206">MSLQVLRAGPLATIQDLGRPGHGEVGVTPGGAADRAAVIAANRLVGNEISAAGIELLMGGLTVRATSRRLVAVTGAPAEVRVDGRPVAFGAALTMRAGETLSIGVPQVGLRTYLAVRGGVQAPLLYGSAASSPAAGLGPAPLAPGDHLSIGEATNSPQPQAFQPGRWIGDVEVGVILGPRDDWFTHVAIDILTHSAWSATGELDRVGIRLTGPTLQRARFDELLSEGMVRGAIQVPPNGQPLVFLADHPTTGGYPVIAVVRDSDVDRLAQVRPGDRVRFRTS</sequence>
<evidence type="ECO:0000256" key="4">
    <source>
        <dbReference type="SAM" id="MobiDB-lite"/>
    </source>
</evidence>
<proteinExistence type="predicted"/>
<feature type="domain" description="Carboxyltransferase" evidence="5">
    <location>
        <begin position="24"/>
        <end position="281"/>
    </location>
</feature>
<dbReference type="Proteomes" id="UP000318297">
    <property type="component" value="Unassembled WGS sequence"/>
</dbReference>
<evidence type="ECO:0000256" key="3">
    <source>
        <dbReference type="ARBA" id="ARBA00022840"/>
    </source>
</evidence>
<evidence type="ECO:0000256" key="1">
    <source>
        <dbReference type="ARBA" id="ARBA00022741"/>
    </source>
</evidence>
<dbReference type="RefSeq" id="WP_145224368.1">
    <property type="nucleotide sequence ID" value="NZ_VIVQ01000001.1"/>
</dbReference>
<evidence type="ECO:0000259" key="5">
    <source>
        <dbReference type="SMART" id="SM00797"/>
    </source>
</evidence>
<dbReference type="PANTHER" id="PTHR43309">
    <property type="entry name" value="5-OXOPROLINASE SUBUNIT C"/>
    <property type="match status" value="1"/>
</dbReference>